<dbReference type="Proteomes" id="UP001527099">
    <property type="component" value="Unassembled WGS sequence"/>
</dbReference>
<feature type="domain" description="Copper amine oxidase-like N-terminal" evidence="1">
    <location>
        <begin position="270"/>
        <end position="376"/>
    </location>
</feature>
<dbReference type="SUPFAM" id="SSF63829">
    <property type="entry name" value="Calcium-dependent phosphotriesterase"/>
    <property type="match status" value="1"/>
</dbReference>
<dbReference type="InterPro" id="IPR012854">
    <property type="entry name" value="Cu_amine_oxidase-like_N"/>
</dbReference>
<sequence length="378" mass="41314">MLSQYKDLSLAIVRNAKPVLPNLFFALDWKGNFIGYLDQGLTSLRTDGSVKWQTNELQYQGATYPVSAMNLLLTDPKGNVLVGIQDQLLCLSDDGNVLWAMPSHMTKSVAKIMGKYVAFGGKYYTMTATGLSEETDPEIAASLSGKIVDHHGGYYKVDEKASTLTDVDLVSGKPEWEYTLNAAERAAGYNISPNFTQNLASDAQGNVYVSTNGGSVHSLDPDGQPRFTLQITNKIIGYSQIIPLTKKSVIITNNRHAICLERADDMNLSLNGEEQTLVHPLVKQDGRVMISLREVFEMLGASVTWSAEQNEITAEKDGKRIVLRVGSTEGTINGEPTVLDTAPALLNNVTYVPIRVVSEALGSHVEWDEAAQLVRITS</sequence>
<comment type="caution">
    <text evidence="2">The sequence shown here is derived from an EMBL/GenBank/DDBJ whole genome shotgun (WGS) entry which is preliminary data.</text>
</comment>
<dbReference type="EMBL" id="JAMDMX010000167">
    <property type="protein sequence ID" value="MCY9697794.1"/>
    <property type="molecule type" value="Genomic_DNA"/>
</dbReference>
<protein>
    <submittedName>
        <fullName evidence="2">Stalk domain-containing protein</fullName>
    </submittedName>
</protein>
<gene>
    <name evidence="2" type="ORF">M5X19_33790</name>
</gene>
<keyword evidence="3" id="KW-1185">Reference proteome</keyword>
<evidence type="ECO:0000259" key="1">
    <source>
        <dbReference type="Pfam" id="PF07833"/>
    </source>
</evidence>
<dbReference type="Gene3D" id="2.40.128.630">
    <property type="match status" value="1"/>
</dbReference>
<organism evidence="2 3">
    <name type="scientific">Paenibacillus alginolyticus</name>
    <dbReference type="NCBI Taxonomy" id="59839"/>
    <lineage>
        <taxon>Bacteria</taxon>
        <taxon>Bacillati</taxon>
        <taxon>Bacillota</taxon>
        <taxon>Bacilli</taxon>
        <taxon>Bacillales</taxon>
        <taxon>Paenibacillaceae</taxon>
        <taxon>Paenibacillus</taxon>
    </lineage>
</organism>
<reference evidence="2 3" key="1">
    <citation type="submission" date="2022-05" db="EMBL/GenBank/DDBJ databases">
        <title>Genome Sequencing of Bee-Associated Microbes.</title>
        <authorList>
            <person name="Dunlap C."/>
        </authorList>
    </citation>
    <scope>NUCLEOTIDE SEQUENCE [LARGE SCALE GENOMIC DNA]</scope>
    <source>
        <strain evidence="2 3">NRRL B-14421</strain>
    </source>
</reference>
<accession>A0ABT4GP68</accession>
<dbReference type="RefSeq" id="WP_268618379.1">
    <property type="nucleotide sequence ID" value="NZ_JAMDMX010000167.1"/>
</dbReference>
<dbReference type="Pfam" id="PF07833">
    <property type="entry name" value="Cu_amine_oxidN1"/>
    <property type="match status" value="1"/>
</dbReference>
<name>A0ABT4GP68_9BACL</name>
<dbReference type="PANTHER" id="PTHR34512">
    <property type="entry name" value="CELL SURFACE PROTEIN"/>
    <property type="match status" value="1"/>
</dbReference>
<dbReference type="SUPFAM" id="SSF55383">
    <property type="entry name" value="Copper amine oxidase, domain N"/>
    <property type="match status" value="1"/>
</dbReference>
<evidence type="ECO:0000313" key="2">
    <source>
        <dbReference type="EMBL" id="MCY9697794.1"/>
    </source>
</evidence>
<dbReference type="Gene3D" id="3.30.457.10">
    <property type="entry name" value="Copper amine oxidase-like, N-terminal domain"/>
    <property type="match status" value="1"/>
</dbReference>
<evidence type="ECO:0000313" key="3">
    <source>
        <dbReference type="Proteomes" id="UP001527099"/>
    </source>
</evidence>
<dbReference type="InterPro" id="IPR036582">
    <property type="entry name" value="Mao_N_sf"/>
</dbReference>
<proteinExistence type="predicted"/>
<dbReference type="PANTHER" id="PTHR34512:SF30">
    <property type="entry name" value="OUTER MEMBRANE PROTEIN ASSEMBLY FACTOR BAMB"/>
    <property type="match status" value="1"/>
</dbReference>